<dbReference type="InterPro" id="IPR024528">
    <property type="entry name" value="ThrE_2"/>
</dbReference>
<comment type="caution">
    <text evidence="10">The sequence shown here is derived from an EMBL/GenBank/DDBJ whole genome shotgun (WGS) entry which is preliminary data.</text>
</comment>
<dbReference type="AlphaFoldDB" id="A0AAW4WAX9"/>
<accession>A0AAW4WAX9</accession>
<keyword evidence="4 8" id="KW-0812">Transmembrane</keyword>
<gene>
    <name evidence="10" type="ORF">LKD40_15340</name>
</gene>
<feature type="transmembrane region" description="Helical" evidence="8">
    <location>
        <begin position="70"/>
        <end position="90"/>
    </location>
</feature>
<evidence type="ECO:0000256" key="5">
    <source>
        <dbReference type="ARBA" id="ARBA00022989"/>
    </source>
</evidence>
<evidence type="ECO:0000256" key="1">
    <source>
        <dbReference type="ARBA" id="ARBA00004651"/>
    </source>
</evidence>
<dbReference type="InterPro" id="IPR050539">
    <property type="entry name" value="ThrE_Dicarb/AminoAcid_Exp"/>
</dbReference>
<keyword evidence="3" id="KW-0997">Cell inner membrane</keyword>
<keyword evidence="11" id="KW-1185">Reference proteome</keyword>
<evidence type="ECO:0000259" key="9">
    <source>
        <dbReference type="Pfam" id="PF12821"/>
    </source>
</evidence>
<dbReference type="PANTHER" id="PTHR34390">
    <property type="entry name" value="UPF0442 PROTEIN YJJB-RELATED"/>
    <property type="match status" value="1"/>
</dbReference>
<comment type="similarity">
    <text evidence="7">Belongs to the ThrE exporter (TC 2.A.79) family.</text>
</comment>
<dbReference type="GO" id="GO:0005886">
    <property type="term" value="C:plasma membrane"/>
    <property type="evidence" value="ECO:0007669"/>
    <property type="project" value="UniProtKB-SubCell"/>
</dbReference>
<keyword evidence="2" id="KW-1003">Cell membrane</keyword>
<evidence type="ECO:0000256" key="6">
    <source>
        <dbReference type="ARBA" id="ARBA00023136"/>
    </source>
</evidence>
<dbReference type="Pfam" id="PF12821">
    <property type="entry name" value="ThrE_2"/>
    <property type="match status" value="1"/>
</dbReference>
<evidence type="ECO:0000313" key="11">
    <source>
        <dbReference type="Proteomes" id="UP001198612"/>
    </source>
</evidence>
<organism evidence="10 11">
    <name type="scientific">Blautia fusiformis</name>
    <dbReference type="NCBI Taxonomy" id="2881264"/>
    <lineage>
        <taxon>Bacteria</taxon>
        <taxon>Bacillati</taxon>
        <taxon>Bacillota</taxon>
        <taxon>Clostridia</taxon>
        <taxon>Lachnospirales</taxon>
        <taxon>Lachnospiraceae</taxon>
        <taxon>Blautia</taxon>
    </lineage>
</organism>
<dbReference type="RefSeq" id="WP_015526384.1">
    <property type="nucleotide sequence ID" value="NZ_JAJEPT010000017.1"/>
</dbReference>
<sequence length="167" mass="19134">MQQMMGVFESSYDFIQEENMREIIQLVVSFTGSLGFAALFNIHGKKLWFAALGGCLSWAVYLAVEFITPSPYVCGFWSTVAITLYAECMARIHKTPVTVFLVSATIPLIPGAALYRTMNWMLMKDWAKFQKDGIYTILFAVSMAAGMTLTTIAFRMAWRWMYRQRRM</sequence>
<evidence type="ECO:0000256" key="2">
    <source>
        <dbReference type="ARBA" id="ARBA00022475"/>
    </source>
</evidence>
<evidence type="ECO:0000256" key="3">
    <source>
        <dbReference type="ARBA" id="ARBA00022519"/>
    </source>
</evidence>
<reference evidence="10 11" key="1">
    <citation type="submission" date="2021-10" db="EMBL/GenBank/DDBJ databases">
        <title>Anaerobic single-cell dispensing facilitates the cultivation of human gut bacteria.</title>
        <authorList>
            <person name="Afrizal A."/>
        </authorList>
    </citation>
    <scope>NUCLEOTIDE SEQUENCE [LARGE SCALE GENOMIC DNA]</scope>
    <source>
        <strain evidence="10 11">CLA-AA-H217</strain>
    </source>
</reference>
<dbReference type="PANTHER" id="PTHR34390:SF1">
    <property type="entry name" value="SUCCINATE TRANSPORTER SUBUNIT YJJB-RELATED"/>
    <property type="match status" value="1"/>
</dbReference>
<keyword evidence="6 8" id="KW-0472">Membrane</keyword>
<feature type="transmembrane region" description="Helical" evidence="8">
    <location>
        <begin position="23"/>
        <end position="40"/>
    </location>
</feature>
<protein>
    <submittedName>
        <fullName evidence="10">Threonine/serine exporter family protein</fullName>
    </submittedName>
</protein>
<evidence type="ECO:0000313" key="10">
    <source>
        <dbReference type="EMBL" id="MCC2229153.1"/>
    </source>
</evidence>
<feature type="transmembrane region" description="Helical" evidence="8">
    <location>
        <begin position="135"/>
        <end position="158"/>
    </location>
</feature>
<proteinExistence type="inferred from homology"/>
<dbReference type="Proteomes" id="UP001198612">
    <property type="component" value="Unassembled WGS sequence"/>
</dbReference>
<comment type="subcellular location">
    <subcellularLocation>
        <location evidence="1">Cell membrane</location>
        <topology evidence="1">Multi-pass membrane protein</topology>
    </subcellularLocation>
</comment>
<evidence type="ECO:0000256" key="4">
    <source>
        <dbReference type="ARBA" id="ARBA00022692"/>
    </source>
</evidence>
<keyword evidence="5 8" id="KW-1133">Transmembrane helix</keyword>
<feature type="transmembrane region" description="Helical" evidence="8">
    <location>
        <begin position="97"/>
        <end position="115"/>
    </location>
</feature>
<evidence type="ECO:0000256" key="8">
    <source>
        <dbReference type="SAM" id="Phobius"/>
    </source>
</evidence>
<feature type="domain" description="Threonine/Serine exporter ThrE" evidence="9">
    <location>
        <begin position="25"/>
        <end position="151"/>
    </location>
</feature>
<name>A0AAW4WAX9_9FIRM</name>
<dbReference type="GO" id="GO:0015744">
    <property type="term" value="P:succinate transport"/>
    <property type="evidence" value="ECO:0007669"/>
    <property type="project" value="TreeGrafter"/>
</dbReference>
<dbReference type="EMBL" id="JAJEQQ010000038">
    <property type="protein sequence ID" value="MCC2229153.1"/>
    <property type="molecule type" value="Genomic_DNA"/>
</dbReference>
<evidence type="ECO:0000256" key="7">
    <source>
        <dbReference type="ARBA" id="ARBA00034125"/>
    </source>
</evidence>